<feature type="region of interest" description="Disordered" evidence="1">
    <location>
        <begin position="550"/>
        <end position="612"/>
    </location>
</feature>
<proteinExistence type="predicted"/>
<dbReference type="AlphaFoldDB" id="A0AAN7Q7I4"/>
<dbReference type="Proteomes" id="UP001309876">
    <property type="component" value="Unassembled WGS sequence"/>
</dbReference>
<keyword evidence="3" id="KW-1185">Reference proteome</keyword>
<evidence type="ECO:0000313" key="2">
    <source>
        <dbReference type="EMBL" id="KAK5080872.1"/>
    </source>
</evidence>
<reference evidence="2 3" key="1">
    <citation type="submission" date="2023-08" db="EMBL/GenBank/DDBJ databases">
        <title>Black Yeasts Isolated from many extreme environments.</title>
        <authorList>
            <person name="Coleine C."/>
            <person name="Stajich J.E."/>
            <person name="Selbmann L."/>
        </authorList>
    </citation>
    <scope>NUCLEOTIDE SEQUENCE [LARGE SCALE GENOMIC DNA]</scope>
    <source>
        <strain evidence="2 3">CCFEE 5910</strain>
    </source>
</reference>
<feature type="region of interest" description="Disordered" evidence="1">
    <location>
        <begin position="494"/>
        <end position="534"/>
    </location>
</feature>
<feature type="compositionally biased region" description="Polar residues" evidence="1">
    <location>
        <begin position="515"/>
        <end position="529"/>
    </location>
</feature>
<feature type="compositionally biased region" description="Basic and acidic residues" evidence="1">
    <location>
        <begin position="80"/>
        <end position="92"/>
    </location>
</feature>
<dbReference type="EMBL" id="JAVRRJ010000011">
    <property type="protein sequence ID" value="KAK5080872.1"/>
    <property type="molecule type" value="Genomic_DNA"/>
</dbReference>
<evidence type="ECO:0000313" key="3">
    <source>
        <dbReference type="Proteomes" id="UP001309876"/>
    </source>
</evidence>
<organism evidence="2 3">
    <name type="scientific">Lithohypha guttulata</name>
    <dbReference type="NCBI Taxonomy" id="1690604"/>
    <lineage>
        <taxon>Eukaryota</taxon>
        <taxon>Fungi</taxon>
        <taxon>Dikarya</taxon>
        <taxon>Ascomycota</taxon>
        <taxon>Pezizomycotina</taxon>
        <taxon>Eurotiomycetes</taxon>
        <taxon>Chaetothyriomycetidae</taxon>
        <taxon>Chaetothyriales</taxon>
        <taxon>Trichomeriaceae</taxon>
        <taxon>Lithohypha</taxon>
    </lineage>
</organism>
<feature type="compositionally biased region" description="Low complexity" evidence="1">
    <location>
        <begin position="272"/>
        <end position="285"/>
    </location>
</feature>
<accession>A0AAN7Q7I4</accession>
<feature type="region of interest" description="Disordered" evidence="1">
    <location>
        <begin position="324"/>
        <end position="364"/>
    </location>
</feature>
<feature type="region of interest" description="Disordered" evidence="1">
    <location>
        <begin position="80"/>
        <end position="139"/>
    </location>
</feature>
<feature type="compositionally biased region" description="Polar residues" evidence="1">
    <location>
        <begin position="564"/>
        <end position="581"/>
    </location>
</feature>
<comment type="caution">
    <text evidence="2">The sequence shown here is derived from an EMBL/GenBank/DDBJ whole genome shotgun (WGS) entry which is preliminary data.</text>
</comment>
<protein>
    <submittedName>
        <fullName evidence="2">Uncharacterized protein</fullName>
    </submittedName>
</protein>
<feature type="compositionally biased region" description="Basic and acidic residues" evidence="1">
    <location>
        <begin position="240"/>
        <end position="261"/>
    </location>
</feature>
<feature type="region of interest" description="Disordered" evidence="1">
    <location>
        <begin position="198"/>
        <end position="296"/>
    </location>
</feature>
<sequence length="612" mass="68122">MASSQRRKSDLKIDTAIVTERERKPYTMTAVARDTDRIATQITKEKETKAVPEPVKKPFCHKPGICWVCDRYGFHFDPKDPPSSLDPKKVAEKPNTSAPQATSQPSKTAAPKVKTEEPTRPPSRRLSSIKTRPTSMYVGGTPVQAPFPGYAPMHHAWPVSTPTTAYPGVAFAPYPSYVVPSTPIGYMPTQQIYYEQPPVFEEPPQPPATLSRRLSTAPQERPPLIKKPSRTSTLQVVERPISRERPQIVSRDSKRSVDMDRMAMPPPPKPQPSTTVTTTRPRPGRSNTYHSNVSAHRRSVQYEYSESEDDDEEEEVHLMDPGAMITYKKPPASPRRPPSAYRRPTLEGMSDRPQLAPKSKSYHDGGKTVYVATATREGLMPRRRTTDSAPTMSAAEQKEVDAEAYMRKRGSMPLTDLTAENLKTLKNVVPRHVSDQSALGHTKGTSMSININGLNLNITDDGHGNTEAPPVKLDLGGIQISMNNRDKENIDLRPKAGHLQRAPSMSSRTPSRRSLTQGSASLVSAATSGQRREKEELLALEAEEQGREYVRRESYVDDDERQTLRTLGKQSSRQASRNGSLARQPGEEMSARPKSNRASVDYSQLRRDDGIM</sequence>
<feature type="compositionally biased region" description="Polar residues" evidence="1">
    <location>
        <begin position="94"/>
        <end position="107"/>
    </location>
</feature>
<name>A0AAN7Q7I4_9EURO</name>
<feature type="compositionally biased region" description="Polar residues" evidence="1">
    <location>
        <begin position="125"/>
        <end position="134"/>
    </location>
</feature>
<evidence type="ECO:0000256" key="1">
    <source>
        <dbReference type="SAM" id="MobiDB-lite"/>
    </source>
</evidence>
<gene>
    <name evidence="2" type="ORF">LTR05_008188</name>
</gene>
<feature type="compositionally biased region" description="Low complexity" evidence="1">
    <location>
        <begin position="501"/>
        <end position="514"/>
    </location>
</feature>